<proteinExistence type="predicted"/>
<name>A0A2P2KAP2_RHIMU</name>
<organism evidence="1">
    <name type="scientific">Rhizophora mucronata</name>
    <name type="common">Asiatic mangrove</name>
    <dbReference type="NCBI Taxonomy" id="61149"/>
    <lineage>
        <taxon>Eukaryota</taxon>
        <taxon>Viridiplantae</taxon>
        <taxon>Streptophyta</taxon>
        <taxon>Embryophyta</taxon>
        <taxon>Tracheophyta</taxon>
        <taxon>Spermatophyta</taxon>
        <taxon>Magnoliopsida</taxon>
        <taxon>eudicotyledons</taxon>
        <taxon>Gunneridae</taxon>
        <taxon>Pentapetalae</taxon>
        <taxon>rosids</taxon>
        <taxon>fabids</taxon>
        <taxon>Malpighiales</taxon>
        <taxon>Rhizophoraceae</taxon>
        <taxon>Rhizophora</taxon>
    </lineage>
</organism>
<dbReference type="EMBL" id="GGEC01022286">
    <property type="protein sequence ID" value="MBX02770.1"/>
    <property type="molecule type" value="Transcribed_RNA"/>
</dbReference>
<reference evidence="1" key="1">
    <citation type="submission" date="2018-02" db="EMBL/GenBank/DDBJ databases">
        <title>Rhizophora mucronata_Transcriptome.</title>
        <authorList>
            <person name="Meera S.P."/>
            <person name="Sreeshan A."/>
            <person name="Augustine A."/>
        </authorList>
    </citation>
    <scope>NUCLEOTIDE SEQUENCE</scope>
    <source>
        <tissue evidence="1">Leaf</tissue>
    </source>
</reference>
<evidence type="ECO:0000313" key="1">
    <source>
        <dbReference type="EMBL" id="MBX02770.1"/>
    </source>
</evidence>
<accession>A0A2P2KAP2</accession>
<dbReference type="AlphaFoldDB" id="A0A2P2KAP2"/>
<protein>
    <submittedName>
        <fullName evidence="1">Uncharacterized protein MANES_04G036700</fullName>
    </submittedName>
</protein>
<sequence length="64" mass="6733">MIAVPSISIILAFNGSTFTALSLSLTESKNAPCIYSLLEEADASLLEVPQAASDKAEFALDKSQ</sequence>